<evidence type="ECO:0000256" key="1">
    <source>
        <dbReference type="SAM" id="MobiDB-lite"/>
    </source>
</evidence>
<reference evidence="3 4" key="1">
    <citation type="journal article" date="2014" name="PLoS Genet.">
        <title>Analysis of the Phlebiopsis gigantea genome, transcriptome and secretome provides insight into its pioneer colonization strategies of wood.</title>
        <authorList>
            <person name="Hori C."/>
            <person name="Ishida T."/>
            <person name="Igarashi K."/>
            <person name="Samejima M."/>
            <person name="Suzuki H."/>
            <person name="Master E."/>
            <person name="Ferreira P."/>
            <person name="Ruiz-Duenas F.J."/>
            <person name="Held B."/>
            <person name="Canessa P."/>
            <person name="Larrondo L.F."/>
            <person name="Schmoll M."/>
            <person name="Druzhinina I.S."/>
            <person name="Kubicek C.P."/>
            <person name="Gaskell J.A."/>
            <person name="Kersten P."/>
            <person name="St John F."/>
            <person name="Glasner J."/>
            <person name="Sabat G."/>
            <person name="Splinter BonDurant S."/>
            <person name="Syed K."/>
            <person name="Yadav J."/>
            <person name="Mgbeahuruike A.C."/>
            <person name="Kovalchuk A."/>
            <person name="Asiegbu F.O."/>
            <person name="Lackner G."/>
            <person name="Hoffmeister D."/>
            <person name="Rencoret J."/>
            <person name="Gutierrez A."/>
            <person name="Sun H."/>
            <person name="Lindquist E."/>
            <person name="Barry K."/>
            <person name="Riley R."/>
            <person name="Grigoriev I.V."/>
            <person name="Henrissat B."/>
            <person name="Kues U."/>
            <person name="Berka R.M."/>
            <person name="Martinez A.T."/>
            <person name="Covert S.F."/>
            <person name="Blanchette R.A."/>
            <person name="Cullen D."/>
        </authorList>
    </citation>
    <scope>NUCLEOTIDE SEQUENCE [LARGE SCALE GENOMIC DNA]</scope>
    <source>
        <strain evidence="3 4">11061_1 CR5-6</strain>
    </source>
</reference>
<feature type="compositionally biased region" description="Basic and acidic residues" evidence="1">
    <location>
        <begin position="171"/>
        <end position="190"/>
    </location>
</feature>
<dbReference type="EMBL" id="KN840675">
    <property type="protein sequence ID" value="KIP02449.1"/>
    <property type="molecule type" value="Genomic_DNA"/>
</dbReference>
<organism evidence="3 4">
    <name type="scientific">Phlebiopsis gigantea (strain 11061_1 CR5-6)</name>
    <name type="common">White-rot fungus</name>
    <name type="synonym">Peniophora gigantea</name>
    <dbReference type="NCBI Taxonomy" id="745531"/>
    <lineage>
        <taxon>Eukaryota</taxon>
        <taxon>Fungi</taxon>
        <taxon>Dikarya</taxon>
        <taxon>Basidiomycota</taxon>
        <taxon>Agaricomycotina</taxon>
        <taxon>Agaricomycetes</taxon>
        <taxon>Polyporales</taxon>
        <taxon>Phanerochaetaceae</taxon>
        <taxon>Phlebiopsis</taxon>
    </lineage>
</organism>
<proteinExistence type="predicted"/>
<dbReference type="AlphaFoldDB" id="A0A0C3ND57"/>
<dbReference type="OrthoDB" id="3003917at2759"/>
<dbReference type="Pfam" id="PF08639">
    <property type="entry name" value="Sld3_STD"/>
    <property type="match status" value="1"/>
</dbReference>
<feature type="compositionally biased region" description="Basic and acidic residues" evidence="1">
    <location>
        <begin position="311"/>
        <end position="324"/>
    </location>
</feature>
<protein>
    <recommendedName>
        <fullName evidence="2">DNA replication regulator Sld3 C-terminal domain-containing protein</fullName>
    </recommendedName>
</protein>
<evidence type="ECO:0000313" key="4">
    <source>
        <dbReference type="Proteomes" id="UP000053257"/>
    </source>
</evidence>
<feature type="region of interest" description="Disordered" evidence="1">
    <location>
        <begin position="217"/>
        <end position="240"/>
    </location>
</feature>
<feature type="compositionally biased region" description="Low complexity" evidence="1">
    <location>
        <begin position="297"/>
        <end position="310"/>
    </location>
</feature>
<name>A0A0C3ND57_PHLG1</name>
<evidence type="ECO:0000313" key="3">
    <source>
        <dbReference type="EMBL" id="KIP02449.1"/>
    </source>
</evidence>
<sequence length="482" mass="53276">MTKSLEKDFRSAWSLLVVCGMLYKLHNDCPVKWTAVQERSISREFPHLPNDSSVDDQILRMYHQFLWLPEAAAPLSRLVPALRRVATRPAGPDPDASSSQSCPPTRLHGRLTSLLQTPRAVAQKYRTRLPQLLAEEEAADDGASPEDDIMWYALKHDKTDADEDEDEEAADDRWRQALPDRMERRDEPDLSREAVEEQLEMFMDKVAMWQLMESLDEREGGGGRGAKSMAPSGKGKGKAVDDRDWQQAFCEDIVEALFRPLLPEQCDLLRSKVFRSSPFSDDSDDLASPPGSPKGTSASLKLSRAASRPSARPDEQRRVTELSRTRSLSVTLEEERARARSRSLSIGPQKRALVREVSMSTAFKGKVKPARPVAHAGSKAKSAAAAAAAGARASAGSRQGTTLVAATPVKPKQRAQLHTQERDRLPMLIENPEFMGRAVEGGEDDDEWTIQSSADILFLGSAGRGQSRVLAEATPTKKRRAS</sequence>
<dbReference type="HOGENOM" id="CLU_032496_0_0_1"/>
<dbReference type="InterPro" id="IPR013948">
    <property type="entry name" value="DNA_replication_reg_Sld3_C"/>
</dbReference>
<dbReference type="STRING" id="745531.A0A0C3ND57"/>
<evidence type="ECO:0000259" key="2">
    <source>
        <dbReference type="Pfam" id="PF08639"/>
    </source>
</evidence>
<feature type="region of interest" description="Disordered" evidence="1">
    <location>
        <begin position="159"/>
        <end position="190"/>
    </location>
</feature>
<feature type="domain" description="DNA replication regulator Sld3 C-terminal" evidence="2">
    <location>
        <begin position="166"/>
        <end position="378"/>
    </location>
</feature>
<feature type="region of interest" description="Disordered" evidence="1">
    <location>
        <begin position="277"/>
        <end position="347"/>
    </location>
</feature>
<keyword evidence="4" id="KW-1185">Reference proteome</keyword>
<accession>A0A0C3ND57</accession>
<gene>
    <name evidence="3" type="ORF">PHLGIDRAFT_37894</name>
</gene>
<feature type="region of interest" description="Disordered" evidence="1">
    <location>
        <begin position="87"/>
        <end position="108"/>
    </location>
</feature>
<feature type="compositionally biased region" description="Acidic residues" evidence="1">
    <location>
        <begin position="160"/>
        <end position="170"/>
    </location>
</feature>
<dbReference type="Proteomes" id="UP000053257">
    <property type="component" value="Unassembled WGS sequence"/>
</dbReference>